<accession>A0A859DSF4</accession>
<dbReference type="GO" id="GO:0051539">
    <property type="term" value="F:4 iron, 4 sulfur cluster binding"/>
    <property type="evidence" value="ECO:0007669"/>
    <property type="project" value="UniProtKB-KW"/>
</dbReference>
<organism evidence="13 15">
    <name type="scientific">Caproicibacterium lactatifermentans</name>
    <dbReference type="NCBI Taxonomy" id="2666138"/>
    <lineage>
        <taxon>Bacteria</taxon>
        <taxon>Bacillati</taxon>
        <taxon>Bacillota</taxon>
        <taxon>Clostridia</taxon>
        <taxon>Eubacteriales</taxon>
        <taxon>Oscillospiraceae</taxon>
        <taxon>Caproicibacterium</taxon>
    </lineage>
</organism>
<evidence type="ECO:0000256" key="2">
    <source>
        <dbReference type="ARBA" id="ARBA00003852"/>
    </source>
</evidence>
<keyword evidence="8 12" id="KW-0560">Oxidoreductase</keyword>
<dbReference type="InterPro" id="IPR058240">
    <property type="entry name" value="rSAM_sf"/>
</dbReference>
<evidence type="ECO:0000256" key="4">
    <source>
        <dbReference type="ARBA" id="ARBA00014281"/>
    </source>
</evidence>
<dbReference type="InterPro" id="IPR001989">
    <property type="entry name" value="Radical_activat_CS"/>
</dbReference>
<dbReference type="GO" id="GO:0046872">
    <property type="term" value="F:metal ion binding"/>
    <property type="evidence" value="ECO:0007669"/>
    <property type="project" value="UniProtKB-KW"/>
</dbReference>
<keyword evidence="9" id="KW-0408">Iron</keyword>
<dbReference type="EC" id="1.97.1.-" evidence="12"/>
<evidence type="ECO:0000256" key="10">
    <source>
        <dbReference type="ARBA" id="ARBA00023014"/>
    </source>
</evidence>
<evidence type="ECO:0000256" key="1">
    <source>
        <dbReference type="ARBA" id="ARBA00001966"/>
    </source>
</evidence>
<dbReference type="SFLD" id="SFLDS00029">
    <property type="entry name" value="Radical_SAM"/>
    <property type="match status" value="1"/>
</dbReference>
<evidence type="ECO:0000313" key="14">
    <source>
        <dbReference type="EMBL" id="QKO30351.1"/>
    </source>
</evidence>
<keyword evidence="16" id="KW-1185">Reference proteome</keyword>
<evidence type="ECO:0000256" key="5">
    <source>
        <dbReference type="ARBA" id="ARBA00022485"/>
    </source>
</evidence>
<comment type="function">
    <text evidence="2 12">Activation of anaerobic ribonucleoside-triphosphate reductase under anaerobic conditions by generation of an organic free radical, using S-adenosylmethionine and reduced flavodoxin as cosubstrates to produce 5'-deoxy-adenosine.</text>
</comment>
<dbReference type="SUPFAM" id="SSF102114">
    <property type="entry name" value="Radical SAM enzymes"/>
    <property type="match status" value="1"/>
</dbReference>
<keyword evidence="7" id="KW-0479">Metal-binding</keyword>
<dbReference type="SFLD" id="SFLDG01063">
    <property type="entry name" value="activating_enzymes__group_1"/>
    <property type="match status" value="1"/>
</dbReference>
<dbReference type="PANTHER" id="PTHR30352:SF2">
    <property type="entry name" value="ANAEROBIC RIBONUCLEOSIDE-TRIPHOSPHATE REDUCTASE-ACTIVATING PROTEIN"/>
    <property type="match status" value="1"/>
</dbReference>
<dbReference type="EMBL" id="CP046051">
    <property type="protein sequence ID" value="QKN23043.1"/>
    <property type="molecule type" value="Genomic_DNA"/>
</dbReference>
<dbReference type="Proteomes" id="UP000501316">
    <property type="component" value="Chromosome"/>
</dbReference>
<dbReference type="EMBL" id="CP046161">
    <property type="protein sequence ID" value="QKO30351.1"/>
    <property type="molecule type" value="Genomic_DNA"/>
</dbReference>
<gene>
    <name evidence="13" type="primary">nrdG</name>
    <name evidence="13" type="ORF">GJQ69_00225</name>
    <name evidence="14" type="ORF">GKP14_04555</name>
</gene>
<comment type="similarity">
    <text evidence="3 12">Belongs to the organic radical-activating enzymes family.</text>
</comment>
<evidence type="ECO:0000313" key="15">
    <source>
        <dbReference type="Proteomes" id="UP000501316"/>
    </source>
</evidence>
<protein>
    <recommendedName>
        <fullName evidence="4 12">Anaerobic ribonucleoside-triphosphate reductase-activating protein</fullName>
        <ecNumber evidence="12">1.97.1.-</ecNumber>
    </recommendedName>
</protein>
<dbReference type="GO" id="GO:0004748">
    <property type="term" value="F:ribonucleoside-diphosphate reductase activity, thioredoxin disulfide as acceptor"/>
    <property type="evidence" value="ECO:0007669"/>
    <property type="project" value="TreeGrafter"/>
</dbReference>
<dbReference type="Gene3D" id="3.20.20.70">
    <property type="entry name" value="Aldolase class I"/>
    <property type="match status" value="1"/>
</dbReference>
<comment type="catalytic activity">
    <reaction evidence="11">
        <text>glycyl-[protein] + reduced [flavodoxin] + S-adenosyl-L-methionine = glycin-2-yl radical-[protein] + semiquinone [flavodoxin] + 5'-deoxyadenosine + L-methionine + H(+)</text>
        <dbReference type="Rhea" id="RHEA:61976"/>
        <dbReference type="Rhea" id="RHEA-COMP:10622"/>
        <dbReference type="Rhea" id="RHEA-COMP:14480"/>
        <dbReference type="Rhea" id="RHEA-COMP:15993"/>
        <dbReference type="Rhea" id="RHEA-COMP:15994"/>
        <dbReference type="ChEBI" id="CHEBI:15378"/>
        <dbReference type="ChEBI" id="CHEBI:17319"/>
        <dbReference type="ChEBI" id="CHEBI:29947"/>
        <dbReference type="ChEBI" id="CHEBI:32722"/>
        <dbReference type="ChEBI" id="CHEBI:57618"/>
        <dbReference type="ChEBI" id="CHEBI:57844"/>
        <dbReference type="ChEBI" id="CHEBI:59789"/>
        <dbReference type="ChEBI" id="CHEBI:140311"/>
    </reaction>
</comment>
<evidence type="ECO:0000256" key="6">
    <source>
        <dbReference type="ARBA" id="ARBA00022691"/>
    </source>
</evidence>
<dbReference type="PIRSF" id="PIRSF000368">
    <property type="entry name" value="NrdG"/>
    <property type="match status" value="1"/>
</dbReference>
<dbReference type="Pfam" id="PF13353">
    <property type="entry name" value="Fer4_12"/>
    <property type="match status" value="1"/>
</dbReference>
<dbReference type="Proteomes" id="UP000509623">
    <property type="component" value="Chromosome"/>
</dbReference>
<name>A0A859DSF4_9FIRM</name>
<dbReference type="NCBIfam" id="TIGR02491">
    <property type="entry name" value="NrdG"/>
    <property type="match status" value="1"/>
</dbReference>
<evidence type="ECO:0000256" key="9">
    <source>
        <dbReference type="ARBA" id="ARBA00023004"/>
    </source>
</evidence>
<reference evidence="14" key="3">
    <citation type="journal article" date="2022" name="Int. J. Syst. Evol. Microbiol.">
        <title>Caproicibacterium lactatifermentans sp. nov., isolated from pit clay used for the production of Chinese strong aroma-type liquor.</title>
        <authorList>
            <person name="Wang H."/>
            <person name="Gu Y."/>
            <person name="Zhao D."/>
            <person name="Qiao Z."/>
            <person name="Zheng J."/>
            <person name="Gao J."/>
            <person name="Ren C."/>
            <person name="Xu Y."/>
        </authorList>
    </citation>
    <scope>NUCLEOTIDE SEQUENCE</scope>
    <source>
        <strain evidence="14">JNU-WLY1368</strain>
    </source>
</reference>
<evidence type="ECO:0000313" key="13">
    <source>
        <dbReference type="EMBL" id="QKN23043.1"/>
    </source>
</evidence>
<sequence>MQSAPKKKTVSNMACTELRLAGTEPESIVDGRGIRYTVFVQGCPHNCSGCQNPQTHDFSGGYTASIDSLLAEMKENPLLRGVTFSGGEPFAQANALADLAERLKRETTLDLTVYSGWTYEELLKCTKPGVHRLLDLTDYLVDGPYIETQRDLTLHFRGSRNQRVIDMNATRREGHIVLDDLDEETE</sequence>
<dbReference type="CDD" id="cd01335">
    <property type="entry name" value="Radical_SAM"/>
    <property type="match status" value="1"/>
</dbReference>
<evidence type="ECO:0000256" key="12">
    <source>
        <dbReference type="PIRNR" id="PIRNR000368"/>
    </source>
</evidence>
<dbReference type="InterPro" id="IPR034457">
    <property type="entry name" value="Organic_radical-activating"/>
</dbReference>
<dbReference type="InterPro" id="IPR012837">
    <property type="entry name" value="NrdG"/>
</dbReference>
<evidence type="ECO:0000256" key="8">
    <source>
        <dbReference type="ARBA" id="ARBA00023002"/>
    </source>
</evidence>
<proteinExistence type="inferred from homology"/>
<dbReference type="InterPro" id="IPR013785">
    <property type="entry name" value="Aldolase_TIM"/>
</dbReference>
<keyword evidence="5" id="KW-0004">4Fe-4S</keyword>
<evidence type="ECO:0000256" key="7">
    <source>
        <dbReference type="ARBA" id="ARBA00022723"/>
    </source>
</evidence>
<dbReference type="PANTHER" id="PTHR30352">
    <property type="entry name" value="PYRUVATE FORMATE-LYASE-ACTIVATING ENZYME"/>
    <property type="match status" value="1"/>
</dbReference>
<dbReference type="PROSITE" id="PS01087">
    <property type="entry name" value="RADICAL_ACTIVATING"/>
    <property type="match status" value="1"/>
</dbReference>
<dbReference type="SFLD" id="SFLDG01066">
    <property type="entry name" value="organic_radical-activating_enz"/>
    <property type="match status" value="1"/>
</dbReference>
<reference evidence="14" key="2">
    <citation type="journal article" date="2021" name="Appl. Environ. Microbiol.">
        <title>Adaptability of a Caproate-Producing Bacterium Contributes to Its Dominance in an Anaerobic Fermentation System.</title>
        <authorList>
            <person name="Wang H."/>
            <person name="Gu Y."/>
            <person name="Zhou W."/>
            <person name="Zhao D."/>
            <person name="Qiao Z."/>
            <person name="Zheng J."/>
            <person name="Gao J."/>
            <person name="Chen X."/>
            <person name="Ren C."/>
            <person name="Xu Y."/>
        </authorList>
    </citation>
    <scope>NUCLEOTIDE SEQUENCE</scope>
    <source>
        <strain evidence="14">JNU-WLY1368</strain>
    </source>
</reference>
<dbReference type="SFLD" id="SFLDF00299">
    <property type="entry name" value="anaerobic_ribonucleoside-triph"/>
    <property type="match status" value="1"/>
</dbReference>
<evidence type="ECO:0000313" key="16">
    <source>
        <dbReference type="Proteomes" id="UP000509623"/>
    </source>
</evidence>
<dbReference type="InterPro" id="IPR007197">
    <property type="entry name" value="rSAM"/>
</dbReference>
<dbReference type="GO" id="GO:0043365">
    <property type="term" value="F:[formate-C-acetyltransferase]-activating enzyme activity"/>
    <property type="evidence" value="ECO:0007669"/>
    <property type="project" value="InterPro"/>
</dbReference>
<keyword evidence="10" id="KW-0411">Iron-sulfur</keyword>
<dbReference type="KEGG" id="clf:GJQ69_00225"/>
<keyword evidence="6" id="KW-0949">S-adenosyl-L-methionine</keyword>
<evidence type="ECO:0000256" key="11">
    <source>
        <dbReference type="ARBA" id="ARBA00047365"/>
    </source>
</evidence>
<reference evidence="15 16" key="1">
    <citation type="submission" date="2019-11" db="EMBL/GenBank/DDBJ databases">
        <authorList>
            <person name="Ren C."/>
            <person name="Wang H."/>
            <person name="Xu Y."/>
        </authorList>
    </citation>
    <scope>NUCLEOTIDE SEQUENCE [LARGE SCALE GENOMIC DNA]</scope>
    <source>
        <strain evidence="16">JNU-WLY1368</strain>
        <strain evidence="13 15">LBM 19010</strain>
    </source>
</reference>
<evidence type="ECO:0000256" key="3">
    <source>
        <dbReference type="ARBA" id="ARBA00009777"/>
    </source>
</evidence>
<comment type="cofactor">
    <cofactor evidence="1">
        <name>[4Fe-4S] cluster</name>
        <dbReference type="ChEBI" id="CHEBI:49883"/>
    </cofactor>
</comment>
<dbReference type="AlphaFoldDB" id="A0A859DSF4"/>